<gene>
    <name evidence="3" type="ORF">HB897_09905</name>
    <name evidence="2" type="ORF">UQ68_07100</name>
</gene>
<evidence type="ECO:0000313" key="2">
    <source>
        <dbReference type="EMBL" id="KKD46229.1"/>
    </source>
</evidence>
<protein>
    <submittedName>
        <fullName evidence="3">STAS domain-containing protein</fullName>
    </submittedName>
    <submittedName>
        <fullName evidence="2">Sulfate transporter</fullName>
    </submittedName>
</protein>
<dbReference type="CDD" id="cd07041">
    <property type="entry name" value="STAS_RsbR_RsbS_like"/>
    <property type="match status" value="1"/>
</dbReference>
<name>A0A7X1C6U0_LISSE</name>
<dbReference type="InterPro" id="IPR036513">
    <property type="entry name" value="STAS_dom_sf"/>
</dbReference>
<dbReference type="Pfam" id="PF01740">
    <property type="entry name" value="STAS"/>
    <property type="match status" value="1"/>
</dbReference>
<dbReference type="InterPro" id="IPR051932">
    <property type="entry name" value="Bact_StressResp_Reg"/>
</dbReference>
<dbReference type="Gene3D" id="1.10.490.70">
    <property type="entry name" value="Histidine kinase N-terminal domain"/>
    <property type="match status" value="1"/>
</dbReference>
<dbReference type="Proteomes" id="UP000033536">
    <property type="component" value="Unassembled WGS sequence"/>
</dbReference>
<proteinExistence type="predicted"/>
<dbReference type="Proteomes" id="UP000523362">
    <property type="component" value="Unassembled WGS sequence"/>
</dbReference>
<evidence type="ECO:0000313" key="3">
    <source>
        <dbReference type="EMBL" id="MBC1486541.1"/>
    </source>
</evidence>
<dbReference type="Gene3D" id="3.30.750.24">
    <property type="entry name" value="STAS domain"/>
    <property type="match status" value="1"/>
</dbReference>
<dbReference type="RefSeq" id="WP_003745194.1">
    <property type="nucleotide sequence ID" value="NZ_CP034772.1"/>
</dbReference>
<evidence type="ECO:0000313" key="5">
    <source>
        <dbReference type="Proteomes" id="UP000523362"/>
    </source>
</evidence>
<dbReference type="PANTHER" id="PTHR33745">
    <property type="entry name" value="RSBT ANTAGONIST PROTEIN RSBS-RELATED"/>
    <property type="match status" value="1"/>
</dbReference>
<organism evidence="3 5">
    <name type="scientific">Listeria seeligeri</name>
    <dbReference type="NCBI Taxonomy" id="1640"/>
    <lineage>
        <taxon>Bacteria</taxon>
        <taxon>Bacillati</taxon>
        <taxon>Bacillota</taxon>
        <taxon>Bacilli</taxon>
        <taxon>Bacillales</taxon>
        <taxon>Listeriaceae</taxon>
        <taxon>Listeria</taxon>
    </lineage>
</organism>
<keyword evidence="4" id="KW-1185">Reference proteome</keyword>
<reference evidence="3 5" key="2">
    <citation type="submission" date="2020-03" db="EMBL/GenBank/DDBJ databases">
        <title>Soil Listeria distribution.</title>
        <authorList>
            <person name="Liao J."/>
            <person name="Wiedmann M."/>
        </authorList>
    </citation>
    <scope>NUCLEOTIDE SEQUENCE [LARGE SCALE GENOMIC DNA]</scope>
    <source>
        <strain evidence="3 5">FSL L7-1560</strain>
    </source>
</reference>
<dbReference type="PANTHER" id="PTHR33745:SF8">
    <property type="entry name" value="BLUE-LIGHT PHOTORECEPTOR"/>
    <property type="match status" value="1"/>
</dbReference>
<reference evidence="2 4" key="1">
    <citation type="submission" date="2015-02" db="EMBL/GenBank/DDBJ databases">
        <title>Sequencing of Listeria spp. dairy environmental strains.</title>
        <authorList>
            <person name="Muhterem-Uyar M."/>
            <person name="Wagner M."/>
            <person name="Schmitz-Esser S."/>
            <person name="Stessl B."/>
        </authorList>
    </citation>
    <scope>NUCLEOTIDE SEQUENCE [LARGE SCALE GENOMIC DNA]</scope>
    <source>
        <strain evidence="2 4">7KSM</strain>
    </source>
</reference>
<sequence>MNESNGSMQLYLKEHTEEIINNWLSKIYEKENAYTSFVYSPRYKDELRADSEQTADLIISYFAGKEAFFAKLDKWLDNMYARRMENEVPLPEVITTLDKLRREFLSAVSDFCIENDEVSKRDFSSSMSMVNHGFDRINEAFSAMYYHDIVQHLELQHRLIEEISTPVILITDQLAILPLMGRIDRERAEKLSEITANKCVKLGVEQLCIDLSGISYFDDALGEMLNNLVTVLKLLGVEAFVSGIQPKMAQQINRVELDLSIPAYHSLKAVLQEKTRTK</sequence>
<dbReference type="EMBL" id="JYOM01000012">
    <property type="protein sequence ID" value="KKD46229.1"/>
    <property type="molecule type" value="Genomic_DNA"/>
</dbReference>
<dbReference type="InterPro" id="IPR002645">
    <property type="entry name" value="STAS_dom"/>
</dbReference>
<accession>A0A7X1C6U0</accession>
<dbReference type="SUPFAM" id="SSF52091">
    <property type="entry name" value="SpoIIaa-like"/>
    <property type="match status" value="1"/>
</dbReference>
<feature type="domain" description="STAS" evidence="1">
    <location>
        <begin position="164"/>
        <end position="274"/>
    </location>
</feature>
<dbReference type="PROSITE" id="PS50801">
    <property type="entry name" value="STAS"/>
    <property type="match status" value="1"/>
</dbReference>
<dbReference type="AlphaFoldDB" id="A0A7X1C6U0"/>
<evidence type="ECO:0000313" key="4">
    <source>
        <dbReference type="Proteomes" id="UP000033536"/>
    </source>
</evidence>
<dbReference type="EMBL" id="JAARRG010000006">
    <property type="protein sequence ID" value="MBC1486541.1"/>
    <property type="molecule type" value="Genomic_DNA"/>
</dbReference>
<comment type="caution">
    <text evidence="3">The sequence shown here is derived from an EMBL/GenBank/DDBJ whole genome shotgun (WGS) entry which is preliminary data.</text>
</comment>
<evidence type="ECO:0000259" key="1">
    <source>
        <dbReference type="PROSITE" id="PS50801"/>
    </source>
</evidence>